<name>A0A9P0JFY5_APHGO</name>
<evidence type="ECO:0008006" key="10">
    <source>
        <dbReference type="Google" id="ProtNLM"/>
    </source>
</evidence>
<keyword evidence="3" id="KW-0175">Coiled coil</keyword>
<evidence type="ECO:0000313" key="8">
    <source>
        <dbReference type="EMBL" id="CAH1738904.1"/>
    </source>
</evidence>
<dbReference type="EMBL" id="OU899037">
    <property type="protein sequence ID" value="CAH1738904.1"/>
    <property type="molecule type" value="Genomic_DNA"/>
</dbReference>
<keyword evidence="9" id="KW-1185">Reference proteome</keyword>
<dbReference type="SUPFAM" id="SSF140576">
    <property type="entry name" value="HIV integrase-binding domain"/>
    <property type="match status" value="1"/>
</dbReference>
<organism evidence="8 9">
    <name type="scientific">Aphis gossypii</name>
    <name type="common">Cotton aphid</name>
    <dbReference type="NCBI Taxonomy" id="80765"/>
    <lineage>
        <taxon>Eukaryota</taxon>
        <taxon>Metazoa</taxon>
        <taxon>Ecdysozoa</taxon>
        <taxon>Arthropoda</taxon>
        <taxon>Hexapoda</taxon>
        <taxon>Insecta</taxon>
        <taxon>Pterygota</taxon>
        <taxon>Neoptera</taxon>
        <taxon>Paraneoptera</taxon>
        <taxon>Hemiptera</taxon>
        <taxon>Sternorrhyncha</taxon>
        <taxon>Aphidomorpha</taxon>
        <taxon>Aphidoidea</taxon>
        <taxon>Aphididae</taxon>
        <taxon>Aphidini</taxon>
        <taxon>Aphis</taxon>
        <taxon>Aphis</taxon>
    </lineage>
</organism>
<evidence type="ECO:0000313" key="9">
    <source>
        <dbReference type="Proteomes" id="UP001154329"/>
    </source>
</evidence>
<dbReference type="GO" id="GO:0005634">
    <property type="term" value="C:nucleus"/>
    <property type="evidence" value="ECO:0007669"/>
    <property type="project" value="UniProtKB-SubCell"/>
</dbReference>
<dbReference type="PANTHER" id="PTHR12550:SF70">
    <property type="entry name" value="JIL-1 ANCHORING AND STABILIZING PROTEIN, ISOFORM A"/>
    <property type="match status" value="1"/>
</dbReference>
<gene>
    <name evidence="8" type="ORF">APHIGO_LOCUS12144</name>
</gene>
<evidence type="ECO:0000256" key="2">
    <source>
        <dbReference type="ARBA" id="ARBA00005309"/>
    </source>
</evidence>
<reference evidence="8" key="1">
    <citation type="submission" date="2022-02" db="EMBL/GenBank/DDBJ databases">
        <authorList>
            <person name="King R."/>
        </authorList>
    </citation>
    <scope>NUCLEOTIDE SEQUENCE</scope>
</reference>
<dbReference type="PANTHER" id="PTHR12550">
    <property type="entry name" value="HEPATOMA-DERIVED GROWTH FACTOR-RELATED"/>
    <property type="match status" value="1"/>
</dbReference>
<dbReference type="OrthoDB" id="62853at2759"/>
<evidence type="ECO:0000259" key="7">
    <source>
        <dbReference type="Pfam" id="PF11467"/>
    </source>
</evidence>
<dbReference type="Gene3D" id="1.20.930.10">
    <property type="entry name" value="Conserved domain common to transcription factors TFIIS, elongin A, CRSP70"/>
    <property type="match status" value="1"/>
</dbReference>
<dbReference type="InterPro" id="IPR035441">
    <property type="entry name" value="TFIIS/LEDGF_dom_sf"/>
</dbReference>
<feature type="domain" description="Lens epithelium-derived growth factor integrase-binding" evidence="7">
    <location>
        <begin position="502"/>
        <end position="618"/>
    </location>
</feature>
<dbReference type="Pfam" id="PF11467">
    <property type="entry name" value="LEDGF"/>
    <property type="match status" value="1"/>
</dbReference>
<comment type="subcellular location">
    <subcellularLocation>
        <location evidence="1">Nucleus</location>
    </subcellularLocation>
</comment>
<dbReference type="InterPro" id="IPR021567">
    <property type="entry name" value="LEDGF_IBD"/>
</dbReference>
<protein>
    <recommendedName>
        <fullName evidence="10">Hepatoma-derived growth factor</fullName>
    </recommendedName>
</protein>
<evidence type="ECO:0000256" key="4">
    <source>
        <dbReference type="ARBA" id="ARBA00023242"/>
    </source>
</evidence>
<evidence type="ECO:0000256" key="1">
    <source>
        <dbReference type="ARBA" id="ARBA00004123"/>
    </source>
</evidence>
<feature type="region of interest" description="Disordered" evidence="5">
    <location>
        <begin position="306"/>
        <end position="327"/>
    </location>
</feature>
<dbReference type="InterPro" id="IPR036218">
    <property type="entry name" value="HIVI-bd_sf"/>
</dbReference>
<accession>A0A9P0JFY5</accession>
<reference evidence="8" key="2">
    <citation type="submission" date="2022-10" db="EMBL/GenBank/DDBJ databases">
        <authorList>
            <consortium name="ENA_rothamsted_submissions"/>
            <consortium name="culmorum"/>
            <person name="King R."/>
        </authorList>
    </citation>
    <scope>NUCLEOTIDE SEQUENCE</scope>
</reference>
<dbReference type="InterPro" id="IPR000313">
    <property type="entry name" value="PWWP_dom"/>
</dbReference>
<feature type="domain" description="PWWP" evidence="6">
    <location>
        <begin position="11"/>
        <end position="92"/>
    </location>
</feature>
<dbReference type="Proteomes" id="UP001154329">
    <property type="component" value="Chromosome 4"/>
</dbReference>
<dbReference type="SUPFAM" id="SSF63748">
    <property type="entry name" value="Tudor/PWWP/MBT"/>
    <property type="match status" value="1"/>
</dbReference>
<dbReference type="AlphaFoldDB" id="A0A9P0JFY5"/>
<keyword evidence="4" id="KW-0539">Nucleus</keyword>
<proteinExistence type="inferred from homology"/>
<evidence type="ECO:0000259" key="6">
    <source>
        <dbReference type="Pfam" id="PF00855"/>
    </source>
</evidence>
<comment type="similarity">
    <text evidence="2">Belongs to the HDGF family.</text>
</comment>
<sequence>MSSEQIFSVKDKVIVKRRGYPAWPAFISGIKTNSESQPIYDVYFYGTGNYSECKSEVLSLYEENKNKLGKSRGKLKKFKKFAEALVQIENDAKTDFQLENNVKVDVEESMPSISTKSLNEKLSLESESKNVDEIELNLKNEDKLVDETSLYKKNKNKLGKSRGKLKKFKKFSEALVQIENDPKTDFQPQNNVKIDVEESMPSISTEGLNEKLSLESESKNVDENELNLKNEENLVNETSLSKGKKVVKSRKRVSNSTNLKRKLSNVRHEEVSKKLKTSKIIIPTEDQPIVLLEQLNESFLARKINGKQNSKTTDKNNAANDQNSETFNTADESVLESNDIPLNYCETAESLEMNNSIASSNKIISDLGRTSRFGRKIKSNRLPDCELVTKESKHLKLKKVDSQILETNNSGNDETDDVLKQNVKIKGSRTKARNSLKGNAISTPCSFDSTPREISQVNNNKHERIPPINLIKNTMGSLPNVEVEWKKMEPNKVDQINLLLTEVNLLDYVNKLCSALSINYSKLNYEMALKSLEQISELQFNALMLKKHRCIVDKITKVTKYVGDVNNWCLNSQESIEHVSKAYQIRCKAQMVLNKCISLFTVLDGQTFQEVYNHEVDVFISNTKHLTNDQIYGCTSDKLYK</sequence>
<dbReference type="Gene3D" id="2.30.30.140">
    <property type="match status" value="1"/>
</dbReference>
<dbReference type="Pfam" id="PF00855">
    <property type="entry name" value="PWWP"/>
    <property type="match status" value="1"/>
</dbReference>
<evidence type="ECO:0000256" key="5">
    <source>
        <dbReference type="SAM" id="MobiDB-lite"/>
    </source>
</evidence>
<evidence type="ECO:0000256" key="3">
    <source>
        <dbReference type="ARBA" id="ARBA00023054"/>
    </source>
</evidence>